<dbReference type="PANTHER" id="PTHR43245">
    <property type="entry name" value="BIFUNCTIONAL POLYMYXIN RESISTANCE PROTEIN ARNA"/>
    <property type="match status" value="1"/>
</dbReference>
<evidence type="ECO:0000313" key="4">
    <source>
        <dbReference type="Proteomes" id="UP000179627"/>
    </source>
</evidence>
<dbReference type="SUPFAM" id="SSF51735">
    <property type="entry name" value="NAD(P)-binding Rossmann-fold domains"/>
    <property type="match status" value="1"/>
</dbReference>
<dbReference type="EMBL" id="MBLM01000138">
    <property type="protein sequence ID" value="OHV32512.1"/>
    <property type="molecule type" value="Genomic_DNA"/>
</dbReference>
<dbReference type="Gene3D" id="3.40.50.720">
    <property type="entry name" value="NAD(P)-binding Rossmann-like Domain"/>
    <property type="match status" value="1"/>
</dbReference>
<sequence length="368" mass="38880">MRVLVVGGTGPTGPHVVRGLLTRGDDVTIFHRGSHEPPELAEVEHIHGDPHFRASIDAALGGRDFDAVVAMYGRLRHLAPALAGRCGQFVAVGGVPVYQGFFPSPGQSPLPVPVTEDHPVVRDGTGAAALAFSSRLAEAEAAVFAHHAGATVVRFPMLFGPNNPRPAEWSVVRRVRDSRPFMILPDGGGQIHTRCAAANAAAFVLAVVGAPAVAGGQVYNAGEATSWSLRDWASTIARLMGADLELVGLPREIAVEATTTLLPLAGTTATHVVVSTEKARRELGYTPAVDPFDALAALVDWYGEHPDFDPAASPSFTDRFDYPGEDTLLAGYRAAAERLAAVVEQRAAPPVHSMPHPQEPGKADHRGR</sequence>
<evidence type="ECO:0000256" key="1">
    <source>
        <dbReference type="SAM" id="MobiDB-lite"/>
    </source>
</evidence>
<dbReference type="Pfam" id="PF01370">
    <property type="entry name" value="Epimerase"/>
    <property type="match status" value="1"/>
</dbReference>
<organism evidence="3 4">
    <name type="scientific">Parafrankia colletiae</name>
    <dbReference type="NCBI Taxonomy" id="573497"/>
    <lineage>
        <taxon>Bacteria</taxon>
        <taxon>Bacillati</taxon>
        <taxon>Actinomycetota</taxon>
        <taxon>Actinomycetes</taxon>
        <taxon>Frankiales</taxon>
        <taxon>Frankiaceae</taxon>
        <taxon>Parafrankia</taxon>
    </lineage>
</organism>
<feature type="compositionally biased region" description="Basic and acidic residues" evidence="1">
    <location>
        <begin position="359"/>
        <end position="368"/>
    </location>
</feature>
<dbReference type="RefSeq" id="WP_071087757.1">
    <property type="nucleotide sequence ID" value="NZ_MBLM01000138.1"/>
</dbReference>
<feature type="region of interest" description="Disordered" evidence="1">
    <location>
        <begin position="347"/>
        <end position="368"/>
    </location>
</feature>
<accession>A0A1S1QHG2</accession>
<keyword evidence="4" id="KW-1185">Reference proteome</keyword>
<dbReference type="AlphaFoldDB" id="A0A1S1QHG2"/>
<dbReference type="InterPro" id="IPR036291">
    <property type="entry name" value="NAD(P)-bd_dom_sf"/>
</dbReference>
<gene>
    <name evidence="3" type="ORF">CC117_24690</name>
</gene>
<name>A0A1S1QHG2_9ACTN</name>
<dbReference type="InterPro" id="IPR001509">
    <property type="entry name" value="Epimerase_deHydtase"/>
</dbReference>
<dbReference type="OrthoDB" id="7941246at2"/>
<dbReference type="InterPro" id="IPR050177">
    <property type="entry name" value="Lipid_A_modif_metabolic_enz"/>
</dbReference>
<proteinExistence type="predicted"/>
<reference evidence="4" key="1">
    <citation type="submission" date="2016-07" db="EMBL/GenBank/DDBJ databases">
        <title>Sequence Frankia sp. strain CcI1.17.</title>
        <authorList>
            <person name="Ghodhbane-Gtari F."/>
            <person name="Swanson E."/>
            <person name="Gueddou A."/>
            <person name="Morris K."/>
            <person name="Hezbri K."/>
            <person name="Ktari A."/>
            <person name="Nouioui I."/>
            <person name="Abebe-Akele F."/>
            <person name="Simpson S."/>
            <person name="Thomas K."/>
            <person name="Gtari M."/>
            <person name="Tisa L.S."/>
            <person name="Hurst S."/>
        </authorList>
    </citation>
    <scope>NUCLEOTIDE SEQUENCE [LARGE SCALE GENOMIC DNA]</scope>
    <source>
        <strain evidence="4">Cc1.17</strain>
    </source>
</reference>
<evidence type="ECO:0000313" key="3">
    <source>
        <dbReference type="EMBL" id="OHV32512.1"/>
    </source>
</evidence>
<dbReference type="Proteomes" id="UP000179627">
    <property type="component" value="Unassembled WGS sequence"/>
</dbReference>
<protein>
    <submittedName>
        <fullName evidence="3">Epimerase</fullName>
    </submittedName>
</protein>
<comment type="caution">
    <text evidence="3">The sequence shown here is derived from an EMBL/GenBank/DDBJ whole genome shotgun (WGS) entry which is preliminary data.</text>
</comment>
<feature type="domain" description="NAD-dependent epimerase/dehydratase" evidence="2">
    <location>
        <begin position="3"/>
        <end position="71"/>
    </location>
</feature>
<evidence type="ECO:0000259" key="2">
    <source>
        <dbReference type="Pfam" id="PF01370"/>
    </source>
</evidence>